<organism evidence="2 3">
    <name type="scientific">Syntrophus aciditrophicus (strain SB)</name>
    <dbReference type="NCBI Taxonomy" id="56780"/>
    <lineage>
        <taxon>Bacteria</taxon>
        <taxon>Pseudomonadati</taxon>
        <taxon>Thermodesulfobacteriota</taxon>
        <taxon>Syntrophia</taxon>
        <taxon>Syntrophales</taxon>
        <taxon>Syntrophaceae</taxon>
        <taxon>Syntrophus</taxon>
    </lineage>
</organism>
<dbReference type="InParanoid" id="Q2LWH9"/>
<dbReference type="GO" id="GO:0010181">
    <property type="term" value="F:FMN binding"/>
    <property type="evidence" value="ECO:0007669"/>
    <property type="project" value="InterPro"/>
</dbReference>
<evidence type="ECO:0000259" key="1">
    <source>
        <dbReference type="PROSITE" id="PS50902"/>
    </source>
</evidence>
<dbReference type="eggNOG" id="COG0655">
    <property type="taxonomic scope" value="Bacteria"/>
</dbReference>
<dbReference type="Proteomes" id="UP000001933">
    <property type="component" value="Chromosome"/>
</dbReference>
<name>Q2LWH9_SYNAS</name>
<feature type="domain" description="Flavodoxin-like" evidence="1">
    <location>
        <begin position="3"/>
        <end position="152"/>
    </location>
</feature>
<dbReference type="KEGG" id="sat:SYN_00084"/>
<dbReference type="SUPFAM" id="SSF52218">
    <property type="entry name" value="Flavoproteins"/>
    <property type="match status" value="1"/>
</dbReference>
<dbReference type="GO" id="GO:0016020">
    <property type="term" value="C:membrane"/>
    <property type="evidence" value="ECO:0007669"/>
    <property type="project" value="TreeGrafter"/>
</dbReference>
<dbReference type="Pfam" id="PF03358">
    <property type="entry name" value="FMN_red"/>
    <property type="match status" value="1"/>
</dbReference>
<dbReference type="InterPro" id="IPR008254">
    <property type="entry name" value="Flavodoxin/NO_synth"/>
</dbReference>
<protein>
    <submittedName>
        <fullName evidence="2">Multimeric flavodoxin</fullName>
    </submittedName>
</protein>
<dbReference type="InterPro" id="IPR029039">
    <property type="entry name" value="Flavoprotein-like_sf"/>
</dbReference>
<evidence type="ECO:0000313" key="3">
    <source>
        <dbReference type="Proteomes" id="UP000001933"/>
    </source>
</evidence>
<keyword evidence="3" id="KW-1185">Reference proteome</keyword>
<dbReference type="HOGENOM" id="CLU_051402_2_0_7"/>
<gene>
    <name evidence="2" type="ORF">SYN_00084</name>
</gene>
<evidence type="ECO:0000313" key="2">
    <source>
        <dbReference type="EMBL" id="ABC78443.1"/>
    </source>
</evidence>
<dbReference type="OrthoDB" id="9790745at2"/>
<dbReference type="STRING" id="56780.SYN_00084"/>
<dbReference type="PANTHER" id="PTHR30546">
    <property type="entry name" value="FLAVODOXIN-RELATED PROTEIN WRBA-RELATED"/>
    <property type="match status" value="1"/>
</dbReference>
<dbReference type="EMBL" id="CP000252">
    <property type="protein sequence ID" value="ABC78443.1"/>
    <property type="molecule type" value="Genomic_DNA"/>
</dbReference>
<sequence length="160" mass="16716">MQVLVMYYSRTGHTKLLAEAIAQGVSEVDPVKCLLKPISEVTKEDFLNSDGVIAGSPVYFGGMAADMKALLDSFVSVRPKMADKIGAAFATSGDLSGGKETTLMSLLQALMIYGMIVVGDPMDATGHYGVSCVGEPDAAARANGAKLGKRVATLVKKLKG</sequence>
<dbReference type="GO" id="GO:0003955">
    <property type="term" value="F:NAD(P)H dehydrogenase (quinone) activity"/>
    <property type="evidence" value="ECO:0007669"/>
    <property type="project" value="TreeGrafter"/>
</dbReference>
<dbReference type="InterPro" id="IPR005025">
    <property type="entry name" value="FMN_Rdtase-like_dom"/>
</dbReference>
<accession>Q2LWH9</accession>
<dbReference type="PANTHER" id="PTHR30546:SF23">
    <property type="entry name" value="FLAVOPROTEIN-LIKE PROTEIN YCP4-RELATED"/>
    <property type="match status" value="1"/>
</dbReference>
<dbReference type="PROSITE" id="PS50902">
    <property type="entry name" value="FLAVODOXIN_LIKE"/>
    <property type="match status" value="1"/>
</dbReference>
<dbReference type="AlphaFoldDB" id="Q2LWH9"/>
<reference evidence="2 3" key="1">
    <citation type="journal article" date="2007" name="Proc. Natl. Acad. Sci. U.S.A.">
        <title>The genome of Syntrophus aciditrophicus: life at the thermodynamic limit of microbial growth.</title>
        <authorList>
            <person name="McInerney M.J."/>
            <person name="Rohlin L."/>
            <person name="Mouttaki H."/>
            <person name="Kim U."/>
            <person name="Krupp R.S."/>
            <person name="Rios-Hernandez L."/>
            <person name="Sieber J."/>
            <person name="Struchtemeyer C.G."/>
            <person name="Bhattacharyya A."/>
            <person name="Campbell J.W."/>
            <person name="Gunsalus R.P."/>
        </authorList>
    </citation>
    <scope>NUCLEOTIDE SEQUENCE [LARGE SCALE GENOMIC DNA]</scope>
    <source>
        <strain evidence="2 3">SB</strain>
    </source>
</reference>
<dbReference type="RefSeq" id="WP_011418462.1">
    <property type="nucleotide sequence ID" value="NC_007759.1"/>
</dbReference>
<dbReference type="Gene3D" id="3.40.50.360">
    <property type="match status" value="1"/>
</dbReference>
<proteinExistence type="predicted"/>